<dbReference type="EC" id="5.4.99.25" evidence="1"/>
<dbReference type="EMBL" id="UINC01024571">
    <property type="protein sequence ID" value="SVA98457.1"/>
    <property type="molecule type" value="Genomic_DNA"/>
</dbReference>
<protein>
    <recommendedName>
        <fullName evidence="1">tRNA pseudouridine(55) synthase</fullName>
        <ecNumber evidence="1">5.4.99.25</ecNumber>
    </recommendedName>
</protein>
<sequence length="70" mass="7604">MVRLVKRILGVKKAGHIGTLDPIAEGVLPICLNQSTRIIQFLSPLSKLYQCTMTLGTATDTQDSTGKTIF</sequence>
<evidence type="ECO:0000256" key="2">
    <source>
        <dbReference type="ARBA" id="ARBA00022694"/>
    </source>
</evidence>
<evidence type="ECO:0000313" key="5">
    <source>
        <dbReference type="EMBL" id="SVA98457.1"/>
    </source>
</evidence>
<dbReference type="GO" id="GO:0160148">
    <property type="term" value="F:tRNA pseudouridine(55) synthase activity"/>
    <property type="evidence" value="ECO:0007669"/>
    <property type="project" value="UniProtKB-EC"/>
</dbReference>
<gene>
    <name evidence="5" type="ORF">METZ01_LOCUS151311</name>
</gene>
<reference evidence="5" key="1">
    <citation type="submission" date="2018-05" db="EMBL/GenBank/DDBJ databases">
        <authorList>
            <person name="Lanie J.A."/>
            <person name="Ng W.-L."/>
            <person name="Kazmierczak K.M."/>
            <person name="Andrzejewski T.M."/>
            <person name="Davidsen T.M."/>
            <person name="Wayne K.J."/>
            <person name="Tettelin H."/>
            <person name="Glass J.I."/>
            <person name="Rusch D."/>
            <person name="Podicherti R."/>
            <person name="Tsui H.-C.T."/>
            <person name="Winkler M.E."/>
        </authorList>
    </citation>
    <scope>NUCLEOTIDE SEQUENCE</scope>
</reference>
<dbReference type="Pfam" id="PF01509">
    <property type="entry name" value="TruB_N"/>
    <property type="match status" value="1"/>
</dbReference>
<dbReference type="InterPro" id="IPR014780">
    <property type="entry name" value="tRNA_psdUridine_synth_TruB"/>
</dbReference>
<dbReference type="Gene3D" id="3.30.2350.10">
    <property type="entry name" value="Pseudouridine synthase"/>
    <property type="match status" value="1"/>
</dbReference>
<proteinExistence type="predicted"/>
<evidence type="ECO:0000259" key="4">
    <source>
        <dbReference type="Pfam" id="PF01509"/>
    </source>
</evidence>
<dbReference type="SUPFAM" id="SSF55120">
    <property type="entry name" value="Pseudouridine synthase"/>
    <property type="match status" value="1"/>
</dbReference>
<dbReference type="GO" id="GO:1990481">
    <property type="term" value="P:mRNA pseudouridine synthesis"/>
    <property type="evidence" value="ECO:0007669"/>
    <property type="project" value="TreeGrafter"/>
</dbReference>
<evidence type="ECO:0000256" key="1">
    <source>
        <dbReference type="ARBA" id="ARBA00012787"/>
    </source>
</evidence>
<organism evidence="5">
    <name type="scientific">marine metagenome</name>
    <dbReference type="NCBI Taxonomy" id="408172"/>
    <lineage>
        <taxon>unclassified sequences</taxon>
        <taxon>metagenomes</taxon>
        <taxon>ecological metagenomes</taxon>
    </lineage>
</organism>
<dbReference type="PANTHER" id="PTHR13767:SF2">
    <property type="entry name" value="PSEUDOURIDYLATE SYNTHASE TRUB1"/>
    <property type="match status" value="1"/>
</dbReference>
<evidence type="ECO:0000256" key="3">
    <source>
        <dbReference type="ARBA" id="ARBA00023235"/>
    </source>
</evidence>
<accession>A0A382ABS6</accession>
<name>A0A382ABS6_9ZZZZ</name>
<feature type="domain" description="Pseudouridine synthase II N-terminal" evidence="4">
    <location>
        <begin position="6"/>
        <end position="69"/>
    </location>
</feature>
<dbReference type="AlphaFoldDB" id="A0A382ABS6"/>
<keyword evidence="2" id="KW-0819">tRNA processing</keyword>
<dbReference type="InterPro" id="IPR020103">
    <property type="entry name" value="PsdUridine_synth_cat_dom_sf"/>
</dbReference>
<dbReference type="GO" id="GO:0003723">
    <property type="term" value="F:RNA binding"/>
    <property type="evidence" value="ECO:0007669"/>
    <property type="project" value="InterPro"/>
</dbReference>
<feature type="non-terminal residue" evidence="5">
    <location>
        <position position="70"/>
    </location>
</feature>
<dbReference type="InterPro" id="IPR002501">
    <property type="entry name" value="PsdUridine_synth_N"/>
</dbReference>
<dbReference type="GO" id="GO:0006400">
    <property type="term" value="P:tRNA modification"/>
    <property type="evidence" value="ECO:0007669"/>
    <property type="project" value="TreeGrafter"/>
</dbReference>
<keyword evidence="3" id="KW-0413">Isomerase</keyword>
<dbReference type="PANTHER" id="PTHR13767">
    <property type="entry name" value="TRNA-PSEUDOURIDINE SYNTHASE"/>
    <property type="match status" value="1"/>
</dbReference>